<dbReference type="EMBL" id="BPLR01020406">
    <property type="protein sequence ID" value="GIX78379.1"/>
    <property type="molecule type" value="Genomic_DNA"/>
</dbReference>
<keyword evidence="3" id="KW-1185">Reference proteome</keyword>
<protein>
    <submittedName>
        <fullName evidence="2">Uncharacterized protein</fullName>
    </submittedName>
</protein>
<sequence>MIQNSYGNPRRKKCSRCCCLFFVFNKAAACCGCELRLREREINMFGAEFLFGSVVINFLIGLTTLLLLYWYSIRNHDYWKRKVAYVKPFPFVGSILDILRKKCYGIESTPRPAKFINDFLSQKTNKGQKNCVHSPRRNFVIIRML</sequence>
<dbReference type="AlphaFoldDB" id="A0AAV4N267"/>
<reference evidence="2 3" key="1">
    <citation type="submission" date="2021-06" db="EMBL/GenBank/DDBJ databases">
        <title>Caerostris extrusa draft genome.</title>
        <authorList>
            <person name="Kono N."/>
            <person name="Arakawa K."/>
        </authorList>
    </citation>
    <scope>NUCLEOTIDE SEQUENCE [LARGE SCALE GENOMIC DNA]</scope>
</reference>
<evidence type="ECO:0000256" key="1">
    <source>
        <dbReference type="SAM" id="Phobius"/>
    </source>
</evidence>
<comment type="caution">
    <text evidence="2">The sequence shown here is derived from an EMBL/GenBank/DDBJ whole genome shotgun (WGS) entry which is preliminary data.</text>
</comment>
<keyword evidence="1" id="KW-1133">Transmembrane helix</keyword>
<proteinExistence type="predicted"/>
<gene>
    <name evidence="2" type="ORF">CEXT_434971</name>
</gene>
<evidence type="ECO:0000313" key="3">
    <source>
        <dbReference type="Proteomes" id="UP001054945"/>
    </source>
</evidence>
<keyword evidence="1" id="KW-0472">Membrane</keyword>
<organism evidence="2 3">
    <name type="scientific">Caerostris extrusa</name>
    <name type="common">Bark spider</name>
    <name type="synonym">Caerostris bankana</name>
    <dbReference type="NCBI Taxonomy" id="172846"/>
    <lineage>
        <taxon>Eukaryota</taxon>
        <taxon>Metazoa</taxon>
        <taxon>Ecdysozoa</taxon>
        <taxon>Arthropoda</taxon>
        <taxon>Chelicerata</taxon>
        <taxon>Arachnida</taxon>
        <taxon>Araneae</taxon>
        <taxon>Araneomorphae</taxon>
        <taxon>Entelegynae</taxon>
        <taxon>Araneoidea</taxon>
        <taxon>Araneidae</taxon>
        <taxon>Caerostris</taxon>
    </lineage>
</organism>
<dbReference type="Proteomes" id="UP001054945">
    <property type="component" value="Unassembled WGS sequence"/>
</dbReference>
<feature type="transmembrane region" description="Helical" evidence="1">
    <location>
        <begin position="45"/>
        <end position="71"/>
    </location>
</feature>
<name>A0AAV4N267_CAEEX</name>
<keyword evidence="1" id="KW-0812">Transmembrane</keyword>
<evidence type="ECO:0000313" key="2">
    <source>
        <dbReference type="EMBL" id="GIX78379.1"/>
    </source>
</evidence>
<accession>A0AAV4N267</accession>